<dbReference type="Proteomes" id="UP000621799">
    <property type="component" value="Unassembled WGS sequence"/>
</dbReference>
<dbReference type="Gene3D" id="3.40.50.2000">
    <property type="entry name" value="Glycogen Phosphorylase B"/>
    <property type="match status" value="2"/>
</dbReference>
<evidence type="ECO:0000313" key="2">
    <source>
        <dbReference type="EMBL" id="MBE9041108.1"/>
    </source>
</evidence>
<organism evidence="2 3">
    <name type="scientific">Zarconia navalis LEGE 11467</name>
    <dbReference type="NCBI Taxonomy" id="1828826"/>
    <lineage>
        <taxon>Bacteria</taxon>
        <taxon>Bacillati</taxon>
        <taxon>Cyanobacteriota</taxon>
        <taxon>Cyanophyceae</taxon>
        <taxon>Oscillatoriophycideae</taxon>
        <taxon>Oscillatoriales</taxon>
        <taxon>Oscillatoriales incertae sedis</taxon>
        <taxon>Zarconia</taxon>
        <taxon>Zarconia navalis</taxon>
    </lineage>
</organism>
<evidence type="ECO:0000259" key="1">
    <source>
        <dbReference type="Pfam" id="PF00534"/>
    </source>
</evidence>
<dbReference type="Pfam" id="PF00534">
    <property type="entry name" value="Glycos_transf_1"/>
    <property type="match status" value="1"/>
</dbReference>
<dbReference type="AlphaFoldDB" id="A0A928Z8W7"/>
<dbReference type="EMBL" id="JADEXN010000152">
    <property type="protein sequence ID" value="MBE9041108.1"/>
    <property type="molecule type" value="Genomic_DNA"/>
</dbReference>
<dbReference type="InterPro" id="IPR050194">
    <property type="entry name" value="Glycosyltransferase_grp1"/>
</dbReference>
<dbReference type="CDD" id="cd03801">
    <property type="entry name" value="GT4_PimA-like"/>
    <property type="match status" value="1"/>
</dbReference>
<proteinExistence type="predicted"/>
<name>A0A928Z8W7_9CYAN</name>
<keyword evidence="3" id="KW-1185">Reference proteome</keyword>
<feature type="domain" description="Glycosyl transferase family 1" evidence="1">
    <location>
        <begin position="228"/>
        <end position="383"/>
    </location>
</feature>
<comment type="caution">
    <text evidence="2">The sequence shown here is derived from an EMBL/GenBank/DDBJ whole genome shotgun (WGS) entry which is preliminary data.</text>
</comment>
<dbReference type="RefSeq" id="WP_264321336.1">
    <property type="nucleotide sequence ID" value="NZ_JADEXN010000152.1"/>
</dbReference>
<reference evidence="2" key="1">
    <citation type="submission" date="2020-10" db="EMBL/GenBank/DDBJ databases">
        <authorList>
            <person name="Castelo-Branco R."/>
            <person name="Eusebio N."/>
            <person name="Adriana R."/>
            <person name="Vieira A."/>
            <person name="Brugerolle De Fraissinette N."/>
            <person name="Rezende De Castro R."/>
            <person name="Schneider M.P."/>
            <person name="Vasconcelos V."/>
            <person name="Leao P.N."/>
        </authorList>
    </citation>
    <scope>NUCLEOTIDE SEQUENCE</scope>
    <source>
        <strain evidence="2">LEGE 11467</strain>
    </source>
</reference>
<protein>
    <submittedName>
        <fullName evidence="2">Glycosyltransferase family 4 protein</fullName>
    </submittedName>
</protein>
<accession>A0A928Z8W7</accession>
<gene>
    <name evidence="2" type="ORF">IQ235_09990</name>
</gene>
<dbReference type="SUPFAM" id="SSF53756">
    <property type="entry name" value="UDP-Glycosyltransferase/glycogen phosphorylase"/>
    <property type="match status" value="1"/>
</dbReference>
<dbReference type="PANTHER" id="PTHR45947">
    <property type="entry name" value="SULFOQUINOVOSYL TRANSFERASE SQD2"/>
    <property type="match status" value="1"/>
</dbReference>
<evidence type="ECO:0000313" key="3">
    <source>
        <dbReference type="Proteomes" id="UP000621799"/>
    </source>
</evidence>
<dbReference type="InterPro" id="IPR001296">
    <property type="entry name" value="Glyco_trans_1"/>
</dbReference>
<sequence length="423" mass="46787">MKVLLSAYACQPGEGSEPSVGWNTVVEAAKSHDVWVLTRRNNQSAIETELARNPIANLHFVYLDVFNWTRRWKPGEVGKTVRIHYYLWQVRAYFAARSLHRQIGFDLMHHVTYVQYSDPSFLALFPVPFIWGPVGGGESAPKSFRSTFDKRAQRYETLRDISRWVGEADPFVRLTAKRSAIALATTQDTAERLHALNAPRVKVVGQCGLSRAEIETLGRLPAPPAAPTRFVSIGRFLHWKGFDLGLEAFARAQIEGSEYWMVGDGVEGDRLQSLAVSLGIGNRVKWWGKLSRDKTLATLGDCHVLVHPSLHDSGGFVILEAMAAARPVICLDLGGPATQVTQATGYKIPAIDRDLAIDDLACAMKRLAADRAGLAQMGQAGQSRVKMHYDWSAKGQFVTELYERVFACQSEPDPKVPAGSNIG</sequence>
<dbReference type="GO" id="GO:0016757">
    <property type="term" value="F:glycosyltransferase activity"/>
    <property type="evidence" value="ECO:0007669"/>
    <property type="project" value="InterPro"/>
</dbReference>
<dbReference type="PANTHER" id="PTHR45947:SF3">
    <property type="entry name" value="SULFOQUINOVOSYL TRANSFERASE SQD2"/>
    <property type="match status" value="1"/>
</dbReference>